<dbReference type="PANTHER" id="PTHR37841">
    <property type="entry name" value="GLR2918 PROTEIN"/>
    <property type="match status" value="1"/>
</dbReference>
<dbReference type="Pfam" id="PF14504">
    <property type="entry name" value="CAP_assoc_N"/>
    <property type="match status" value="1"/>
</dbReference>
<evidence type="ECO:0000313" key="3">
    <source>
        <dbReference type="EMBL" id="GBG05954.1"/>
    </source>
</evidence>
<dbReference type="Pfam" id="PF13290">
    <property type="entry name" value="CHB_HEX_C_1"/>
    <property type="match status" value="1"/>
</dbReference>
<dbReference type="InterPro" id="IPR001119">
    <property type="entry name" value="SLH_dom"/>
</dbReference>
<evidence type="ECO:0000259" key="2">
    <source>
        <dbReference type="PROSITE" id="PS51272"/>
    </source>
</evidence>
<dbReference type="InterPro" id="IPR059177">
    <property type="entry name" value="GH29D-like_dom"/>
</dbReference>
<dbReference type="Proteomes" id="UP000245202">
    <property type="component" value="Unassembled WGS sequence"/>
</dbReference>
<feature type="region of interest" description="Disordered" evidence="1">
    <location>
        <begin position="637"/>
        <end position="667"/>
    </location>
</feature>
<feature type="compositionally biased region" description="Gly residues" evidence="1">
    <location>
        <begin position="642"/>
        <end position="655"/>
    </location>
</feature>
<dbReference type="InterPro" id="IPR029410">
    <property type="entry name" value="CAP_assoc"/>
</dbReference>
<dbReference type="InterPro" id="IPR014044">
    <property type="entry name" value="CAP_dom"/>
</dbReference>
<comment type="caution">
    <text evidence="3">The sequence shown here is derived from an EMBL/GenBank/DDBJ whole genome shotgun (WGS) entry which is preliminary data.</text>
</comment>
<reference evidence="3 4" key="1">
    <citation type="submission" date="2017-08" db="EMBL/GenBank/DDBJ databases">
        <title>Substantial Increase in Enzyme Production by Combined Drug-Resistance Mutations in Paenibacillus agaridevorans.</title>
        <authorList>
            <person name="Tanaka Y."/>
            <person name="Funane K."/>
            <person name="Hosaka T."/>
            <person name="Shiwa Y."/>
            <person name="Fujita N."/>
            <person name="Miyazaki T."/>
            <person name="Yoshikawa H."/>
            <person name="Murakami K."/>
            <person name="Kasahara K."/>
            <person name="Inaoka T."/>
            <person name="Hiraga Y."/>
            <person name="Ochi K."/>
        </authorList>
    </citation>
    <scope>NUCLEOTIDE SEQUENCE [LARGE SCALE GENOMIC DNA]</scope>
    <source>
        <strain evidence="3 4">T-3040</strain>
    </source>
</reference>
<sequence length="1299" mass="142057">MLIRKWIAALTMAAMIGGLMPGIVQAEAISYQISPQYDSGSPFVEGLASVKKDGKSGYIDREGNPITAFKYDFAHNFKDGLAVVGVKSGSAAKFGIINRQGKELTGLIYDDAIAVGNGYGVVRVLGKSDNVWVDGKAGLVGPQGVIAPPIYEEINPPSDGTILVKKDGKYGYLDAAGKKLTDLIFKHAYVFSDGYGLVYTDKEIGFVDTSGKLVYARPSGTSSYSDFSEGLAKVSVDGKYGYIDTYGKMVIAPKYDEAWFFNQGLSYVTLNGKSGYIDRTGKEVVPLKYDEVSTSFRNGLALVANGEDYIPQSSEGEYFGNEGNKDYVVLSNKKFGFVNGAGKEVASLHYDYAEEFVRGYARVSKGGTGAGSYYHGGKFGYIDTAGREVVPLRYDYVGGDMFDSFRGFTEGLSPVSNGGTGTVFDYSGGLWGYVNAKGVEVTPLKYTYVWSFNEGMGRVEQNGKYGFVNASGQEIIPPIYDDAGDFYNGFAEVSKGGKRGYVDVQGNEVTGMIYLDSRRFLEGTALVQDSSSRKLGFLHNPLPQVEPVVIRVASQGAGKPSTVTLSSGTANAVIYYTLNGGDPLSNLSNSDTQEYTTPFAVGKSVKIQAIAVAKGMQMSPLAAMDYKQTYVKGNAAVAPTPGSGGNDGSQSGGNGSTPPNTGTGFTDTQTHWAKLTIQWAVDQKIVSGYPDATFRPNKSVSEPEFLKMLLGAFPDIKIEAAQNGAAWHTPYFKAAAQYNWPLLQEADAKGFNRGQVARLLAGTQGFTFEQTKDAVQYVLDLSIAGGKTSRTVEGFAVNDPLTRAEAITLIQNMKERAFKLSKADNAVKAAAAEFQVRGLIIGDTEQTLLAKLGQPARKDVSEYGFQWYIYSQDYANYVQVGIQSGRIVGFYTTSDNWSSARGIKLGSGQEDVAKRYGTGTSSIYKEEYGLSVNLAKIYEQDESYVTLFMDKFNNNRVTSLQIIAKPVEDGMKELYAPETAALKKAFALQSLDLVNATRTRYGLPVLQWDEAAARVAEKHSEDMREQKYFAHISPQGQEPDGRFDDAGIAYGTVGENIAADQRSIIYAHEGWMNSEGHRRAILGPWERLGVGIAFNAGNAMHPMDKAMNMYYTQNFYSRKGVVITDQYEELLQKDKASQAAKELEKQYPFHDQMFELYVLRKSLDSNGQNVNYYGVRNIEAFTLPPYSAIYITAGTSMVRFEDDYYNYHFGGKLVVANHSSQPRKIKAGELDYTNLDQIYRSSMGTVTGADGTSTSLTPTGPYVRLIQFSGDFDETIDYKTYVEQKEIVSIRPWVTVKEK</sequence>
<protein>
    <submittedName>
        <fullName evidence="3">Putative copper amine oxidase</fullName>
    </submittedName>
</protein>
<name>A0A2R5ERD7_9BACL</name>
<keyword evidence="4" id="KW-1185">Reference proteome</keyword>
<dbReference type="Pfam" id="PF00188">
    <property type="entry name" value="CAP"/>
    <property type="match status" value="1"/>
</dbReference>
<dbReference type="Pfam" id="PF00395">
    <property type="entry name" value="SLH"/>
    <property type="match status" value="1"/>
</dbReference>
<accession>A0A2R5ERD7</accession>
<dbReference type="SUPFAM" id="SSF55797">
    <property type="entry name" value="PR-1-like"/>
    <property type="match status" value="1"/>
</dbReference>
<feature type="domain" description="SLH" evidence="2">
    <location>
        <begin position="660"/>
        <end position="723"/>
    </location>
</feature>
<evidence type="ECO:0000256" key="1">
    <source>
        <dbReference type="SAM" id="MobiDB-lite"/>
    </source>
</evidence>
<dbReference type="Gene3D" id="3.40.33.10">
    <property type="entry name" value="CAP"/>
    <property type="match status" value="1"/>
</dbReference>
<organism evidence="3 4">
    <name type="scientific">Paenibacillus agaridevorans</name>
    <dbReference type="NCBI Taxonomy" id="171404"/>
    <lineage>
        <taxon>Bacteria</taxon>
        <taxon>Bacillati</taxon>
        <taxon>Bacillota</taxon>
        <taxon>Bacilli</taxon>
        <taxon>Bacillales</taxon>
        <taxon>Paenibacillaceae</taxon>
        <taxon>Paenibacillus</taxon>
    </lineage>
</organism>
<dbReference type="EMBL" id="BDQX01000036">
    <property type="protein sequence ID" value="GBG05954.1"/>
    <property type="molecule type" value="Genomic_DNA"/>
</dbReference>
<dbReference type="PROSITE" id="PS51272">
    <property type="entry name" value="SLH"/>
    <property type="match status" value="1"/>
</dbReference>
<dbReference type="InterPro" id="IPR032774">
    <property type="entry name" value="WG_beta_rep"/>
</dbReference>
<gene>
    <name evidence="3" type="ORF">PAT3040_00442</name>
</gene>
<evidence type="ECO:0000313" key="4">
    <source>
        <dbReference type="Proteomes" id="UP000245202"/>
    </source>
</evidence>
<dbReference type="InterPro" id="IPR035940">
    <property type="entry name" value="CAP_sf"/>
</dbReference>
<dbReference type="PANTHER" id="PTHR37841:SF1">
    <property type="entry name" value="DUF3298 DOMAIN-CONTAINING PROTEIN"/>
    <property type="match status" value="1"/>
</dbReference>
<proteinExistence type="predicted"/>
<dbReference type="CDD" id="cd05379">
    <property type="entry name" value="CAP_bacterial"/>
    <property type="match status" value="1"/>
</dbReference>
<dbReference type="Pfam" id="PF14903">
    <property type="entry name" value="WG_beta_rep"/>
    <property type="match status" value="9"/>
</dbReference>